<keyword evidence="1" id="KW-0472">Membrane</keyword>
<dbReference type="RefSeq" id="WP_066982997.1">
    <property type="nucleotide sequence ID" value="NZ_LUUI01000109.1"/>
</dbReference>
<dbReference type="EMBL" id="LUUI01000109">
    <property type="protein sequence ID" value="OAI14494.1"/>
    <property type="molecule type" value="Genomic_DNA"/>
</dbReference>
<keyword evidence="3" id="KW-0808">Transferase</keyword>
<dbReference type="Pfam" id="PF00535">
    <property type="entry name" value="Glycos_transf_2"/>
    <property type="match status" value="1"/>
</dbReference>
<dbReference type="OrthoDB" id="9811884at2"/>
<feature type="transmembrane region" description="Helical" evidence="1">
    <location>
        <begin position="258"/>
        <end position="275"/>
    </location>
</feature>
<evidence type="ECO:0000256" key="1">
    <source>
        <dbReference type="SAM" id="Phobius"/>
    </source>
</evidence>
<sequence>MKNPCKLSIILPAKNEANNLKPLLQELMSSYPDAEIIVVNDGSVDETAEIATKAGAKVISHPYCQGNGASIKTGARNASGSILVFMDADGQHDPTDIPALLQKLTEGYDMAVGARHVRTQASWLRRLANASFNKLASMMTGHRIEDLTSGFRAVKANKFRRFLYLLPNGFSYPTTSTMAFFRSGFPVAYVPIHAGKRQGKSHIRLLRDGTRFFLIILKIGALFSPMRLFLPISLITFVTGVSYYAYTYITTSRFTNMSAVLFLAALIIFLIGIVSEQISSLHYRSAEENSDH</sequence>
<dbReference type="GO" id="GO:0016740">
    <property type="term" value="F:transferase activity"/>
    <property type="evidence" value="ECO:0007669"/>
    <property type="project" value="UniProtKB-KW"/>
</dbReference>
<dbReference type="PANTHER" id="PTHR48090">
    <property type="entry name" value="UNDECAPRENYL-PHOSPHATE 4-DEOXY-4-FORMAMIDO-L-ARABINOSE TRANSFERASE-RELATED"/>
    <property type="match status" value="1"/>
</dbReference>
<dbReference type="InterPro" id="IPR050256">
    <property type="entry name" value="Glycosyltransferase_2"/>
</dbReference>
<gene>
    <name evidence="3" type="ORF">A1359_10490</name>
</gene>
<comment type="caution">
    <text evidence="3">The sequence shown here is derived from an EMBL/GenBank/DDBJ whole genome shotgun (WGS) entry which is preliminary data.</text>
</comment>
<dbReference type="InterPro" id="IPR029044">
    <property type="entry name" value="Nucleotide-diphossugar_trans"/>
</dbReference>
<dbReference type="Proteomes" id="UP000078476">
    <property type="component" value="Unassembled WGS sequence"/>
</dbReference>
<evidence type="ECO:0000313" key="3">
    <source>
        <dbReference type="EMBL" id="OAI14494.1"/>
    </source>
</evidence>
<dbReference type="InterPro" id="IPR001173">
    <property type="entry name" value="Glyco_trans_2-like"/>
</dbReference>
<feature type="domain" description="Glycosyltransferase 2-like" evidence="2">
    <location>
        <begin position="8"/>
        <end position="160"/>
    </location>
</feature>
<dbReference type="PANTHER" id="PTHR48090:SF7">
    <property type="entry name" value="RFBJ PROTEIN"/>
    <property type="match status" value="1"/>
</dbReference>
<accession>A0A177NA71</accession>
<keyword evidence="1" id="KW-0812">Transmembrane</keyword>
<proteinExistence type="predicted"/>
<keyword evidence="1" id="KW-1133">Transmembrane helix</keyword>
<reference evidence="3 4" key="1">
    <citation type="submission" date="2016-03" db="EMBL/GenBank/DDBJ databases">
        <authorList>
            <person name="Ploux O."/>
        </authorList>
    </citation>
    <scope>NUCLEOTIDE SEQUENCE [LARGE SCALE GENOMIC DNA]</scope>
    <source>
        <strain evidence="3 4">R-45370</strain>
    </source>
</reference>
<dbReference type="STRING" id="980561.A1359_10490"/>
<keyword evidence="4" id="KW-1185">Reference proteome</keyword>
<protein>
    <submittedName>
        <fullName evidence="3">Glycosyl transferase</fullName>
    </submittedName>
</protein>
<feature type="transmembrane region" description="Helical" evidence="1">
    <location>
        <begin position="228"/>
        <end position="246"/>
    </location>
</feature>
<dbReference type="Gene3D" id="3.90.550.10">
    <property type="entry name" value="Spore Coat Polysaccharide Biosynthesis Protein SpsA, Chain A"/>
    <property type="match status" value="1"/>
</dbReference>
<evidence type="ECO:0000259" key="2">
    <source>
        <dbReference type="Pfam" id="PF00535"/>
    </source>
</evidence>
<organism evidence="3 4">
    <name type="scientific">Methylomonas lenta</name>
    <dbReference type="NCBI Taxonomy" id="980561"/>
    <lineage>
        <taxon>Bacteria</taxon>
        <taxon>Pseudomonadati</taxon>
        <taxon>Pseudomonadota</taxon>
        <taxon>Gammaproteobacteria</taxon>
        <taxon>Methylococcales</taxon>
        <taxon>Methylococcaceae</taxon>
        <taxon>Methylomonas</taxon>
    </lineage>
</organism>
<dbReference type="CDD" id="cd04179">
    <property type="entry name" value="DPM_DPG-synthase_like"/>
    <property type="match status" value="1"/>
</dbReference>
<evidence type="ECO:0000313" key="4">
    <source>
        <dbReference type="Proteomes" id="UP000078476"/>
    </source>
</evidence>
<name>A0A177NA71_9GAMM</name>
<dbReference type="AlphaFoldDB" id="A0A177NA71"/>
<dbReference type="SUPFAM" id="SSF53448">
    <property type="entry name" value="Nucleotide-diphospho-sugar transferases"/>
    <property type="match status" value="1"/>
</dbReference>